<comment type="caution">
    <text evidence="1">The sequence shown here is derived from an EMBL/GenBank/DDBJ whole genome shotgun (WGS) entry which is preliminary data.</text>
</comment>
<dbReference type="Proteomes" id="UP001595697">
    <property type="component" value="Unassembled WGS sequence"/>
</dbReference>
<keyword evidence="2" id="KW-1185">Reference proteome</keyword>
<dbReference type="RefSeq" id="WP_247262871.1">
    <property type="nucleotide sequence ID" value="NZ_JALJQZ010000085.1"/>
</dbReference>
<accession>A0ABV8EBK3</accession>
<evidence type="ECO:0000313" key="1">
    <source>
        <dbReference type="EMBL" id="MFC3969554.1"/>
    </source>
</evidence>
<proteinExistence type="predicted"/>
<gene>
    <name evidence="1" type="ORF">ACFOVS_15675</name>
</gene>
<name>A0ABV8EBK3_9HYPH</name>
<evidence type="ECO:0000313" key="2">
    <source>
        <dbReference type="Proteomes" id="UP001595697"/>
    </source>
</evidence>
<dbReference type="EMBL" id="JBHSBD010000066">
    <property type="protein sequence ID" value="MFC3969554.1"/>
    <property type="molecule type" value="Genomic_DNA"/>
</dbReference>
<sequence length="105" mass="11995">MSLLTPIHRFAVEAMAEASRLQDTAVIDQFVKARGLKECPPEDDRFMWAYQLAVPGERLVLQYRYYDTSQAFSLGPDKNINLLKLIVDGQVVAHETTDFLDKSIY</sequence>
<reference evidence="2" key="1">
    <citation type="journal article" date="2019" name="Int. J. Syst. Evol. Microbiol.">
        <title>The Global Catalogue of Microorganisms (GCM) 10K type strain sequencing project: providing services to taxonomists for standard genome sequencing and annotation.</title>
        <authorList>
            <consortium name="The Broad Institute Genomics Platform"/>
            <consortium name="The Broad Institute Genome Sequencing Center for Infectious Disease"/>
            <person name="Wu L."/>
            <person name="Ma J."/>
        </authorList>
    </citation>
    <scope>NUCLEOTIDE SEQUENCE [LARGE SCALE GENOMIC DNA]</scope>
    <source>
        <strain evidence="2">TBRC 5781</strain>
    </source>
</reference>
<protein>
    <submittedName>
        <fullName evidence="1">Uncharacterized protein</fullName>
    </submittedName>
</protein>
<organism evidence="1 2">
    <name type="scientific">Rhizobium lemnae</name>
    <dbReference type="NCBI Taxonomy" id="1214924"/>
    <lineage>
        <taxon>Bacteria</taxon>
        <taxon>Pseudomonadati</taxon>
        <taxon>Pseudomonadota</taxon>
        <taxon>Alphaproteobacteria</taxon>
        <taxon>Hyphomicrobiales</taxon>
        <taxon>Rhizobiaceae</taxon>
        <taxon>Rhizobium/Agrobacterium group</taxon>
        <taxon>Rhizobium</taxon>
    </lineage>
</organism>